<dbReference type="CTD" id="20251601"/>
<dbReference type="OrthoDB" id="194358at2759"/>
<dbReference type="PANTHER" id="PTHR24198:SF165">
    <property type="entry name" value="ANKYRIN REPEAT-CONTAINING PROTEIN-RELATED"/>
    <property type="match status" value="1"/>
</dbReference>
<evidence type="ECO:0000256" key="1">
    <source>
        <dbReference type="ARBA" id="ARBA00022737"/>
    </source>
</evidence>
<dbReference type="OMA" id="FHEGHEA"/>
<feature type="non-terminal residue" evidence="4">
    <location>
        <position position="79"/>
    </location>
</feature>
<dbReference type="PANTHER" id="PTHR24198">
    <property type="entry name" value="ANKYRIN REPEAT AND PROTEIN KINASE DOMAIN-CONTAINING PROTEIN"/>
    <property type="match status" value="1"/>
</dbReference>
<protein>
    <submittedName>
        <fullName evidence="4">Uncharacterized protein</fullName>
    </submittedName>
</protein>
<dbReference type="Proteomes" id="UP000030746">
    <property type="component" value="Unassembled WGS sequence"/>
</dbReference>
<dbReference type="Gene3D" id="1.25.40.20">
    <property type="entry name" value="Ankyrin repeat-containing domain"/>
    <property type="match status" value="1"/>
</dbReference>
<proteinExistence type="predicted"/>
<dbReference type="SUPFAM" id="SSF48403">
    <property type="entry name" value="Ankyrin repeat"/>
    <property type="match status" value="1"/>
</dbReference>
<evidence type="ECO:0000313" key="5">
    <source>
        <dbReference type="Proteomes" id="UP000030746"/>
    </source>
</evidence>
<dbReference type="GeneID" id="20251601"/>
<dbReference type="KEGG" id="lgi:LOTGIDRAFT_60678"/>
<dbReference type="EMBL" id="KB201792">
    <property type="protein sequence ID" value="ESO94633.1"/>
    <property type="molecule type" value="Genomic_DNA"/>
</dbReference>
<keyword evidence="2 3" id="KW-0040">ANK repeat</keyword>
<feature type="repeat" description="ANK" evidence="3">
    <location>
        <begin position="20"/>
        <end position="52"/>
    </location>
</feature>
<evidence type="ECO:0000256" key="2">
    <source>
        <dbReference type="ARBA" id="ARBA00023043"/>
    </source>
</evidence>
<dbReference type="InterPro" id="IPR036770">
    <property type="entry name" value="Ankyrin_rpt-contain_sf"/>
</dbReference>
<reference evidence="4 5" key="1">
    <citation type="journal article" date="2013" name="Nature">
        <title>Insights into bilaterian evolution from three spiralian genomes.</title>
        <authorList>
            <person name="Simakov O."/>
            <person name="Marletaz F."/>
            <person name="Cho S.J."/>
            <person name="Edsinger-Gonzales E."/>
            <person name="Havlak P."/>
            <person name="Hellsten U."/>
            <person name="Kuo D.H."/>
            <person name="Larsson T."/>
            <person name="Lv J."/>
            <person name="Arendt D."/>
            <person name="Savage R."/>
            <person name="Osoegawa K."/>
            <person name="de Jong P."/>
            <person name="Grimwood J."/>
            <person name="Chapman J.A."/>
            <person name="Shapiro H."/>
            <person name="Aerts A."/>
            <person name="Otillar R.P."/>
            <person name="Terry A.Y."/>
            <person name="Boore J.L."/>
            <person name="Grigoriev I.V."/>
            <person name="Lindberg D.R."/>
            <person name="Seaver E.C."/>
            <person name="Weisblat D.A."/>
            <person name="Putnam N.H."/>
            <person name="Rokhsar D.S."/>
        </authorList>
    </citation>
    <scope>NUCLEOTIDE SEQUENCE [LARGE SCALE GENOMIC DNA]</scope>
</reference>
<sequence length="79" mass="8784">TEIAMKLINHGSDVNFVNLSGKTTLMLASEKDLENLVQPLIEKGCNVNAVDGENKTALWFAFQHRSIKILIMLLENDAN</sequence>
<evidence type="ECO:0000256" key="3">
    <source>
        <dbReference type="PROSITE-ProRule" id="PRU00023"/>
    </source>
</evidence>
<evidence type="ECO:0000313" key="4">
    <source>
        <dbReference type="EMBL" id="ESO94633.1"/>
    </source>
</evidence>
<dbReference type="PROSITE" id="PS50297">
    <property type="entry name" value="ANK_REP_REGION"/>
    <property type="match status" value="1"/>
</dbReference>
<dbReference type="InterPro" id="IPR002110">
    <property type="entry name" value="Ankyrin_rpt"/>
</dbReference>
<keyword evidence="5" id="KW-1185">Reference proteome</keyword>
<dbReference type="Pfam" id="PF12796">
    <property type="entry name" value="Ank_2"/>
    <property type="match status" value="1"/>
</dbReference>
<accession>V3ZT59</accession>
<name>V3ZT59_LOTGI</name>
<gene>
    <name evidence="4" type="ORF">LOTGIDRAFT_60678</name>
</gene>
<dbReference type="AlphaFoldDB" id="V3ZT59"/>
<keyword evidence="1" id="KW-0677">Repeat</keyword>
<dbReference type="RefSeq" id="XP_009054679.1">
    <property type="nucleotide sequence ID" value="XM_009056431.1"/>
</dbReference>
<organism evidence="4 5">
    <name type="scientific">Lottia gigantea</name>
    <name type="common">Giant owl limpet</name>
    <dbReference type="NCBI Taxonomy" id="225164"/>
    <lineage>
        <taxon>Eukaryota</taxon>
        <taxon>Metazoa</taxon>
        <taxon>Spiralia</taxon>
        <taxon>Lophotrochozoa</taxon>
        <taxon>Mollusca</taxon>
        <taxon>Gastropoda</taxon>
        <taxon>Patellogastropoda</taxon>
        <taxon>Lottioidea</taxon>
        <taxon>Lottiidae</taxon>
        <taxon>Lottia</taxon>
    </lineage>
</organism>
<feature type="non-terminal residue" evidence="4">
    <location>
        <position position="1"/>
    </location>
</feature>
<dbReference type="PROSITE" id="PS50088">
    <property type="entry name" value="ANK_REPEAT"/>
    <property type="match status" value="1"/>
</dbReference>